<name>A0A0M6XTR8_9RHOB</name>
<dbReference type="STRING" id="282197.SAMN04488517_102184"/>
<dbReference type="InterPro" id="IPR011055">
    <property type="entry name" value="Dup_hybrid_motif"/>
</dbReference>
<dbReference type="Proteomes" id="UP000048908">
    <property type="component" value="Unassembled WGS sequence"/>
</dbReference>
<gene>
    <name evidence="1" type="ORF">JAN5088_02136</name>
</gene>
<proteinExistence type="predicted"/>
<reference evidence="1 2" key="1">
    <citation type="submission" date="2015-07" db="EMBL/GenBank/DDBJ databases">
        <authorList>
            <person name="Noorani M."/>
        </authorList>
    </citation>
    <scope>NUCLEOTIDE SEQUENCE [LARGE SCALE GENOMIC DNA]</scope>
    <source>
        <strain evidence="1 2">CECT 5088</strain>
    </source>
</reference>
<dbReference type="SUPFAM" id="SSF51261">
    <property type="entry name" value="Duplicated hybrid motif"/>
    <property type="match status" value="1"/>
</dbReference>
<accession>A0A0M6XTR8</accession>
<dbReference type="EMBL" id="CXPG01000020">
    <property type="protein sequence ID" value="CTQ33354.1"/>
    <property type="molecule type" value="Genomic_DNA"/>
</dbReference>
<dbReference type="Gene3D" id="2.70.70.10">
    <property type="entry name" value="Glucose Permease (Domain IIA)"/>
    <property type="match status" value="1"/>
</dbReference>
<protein>
    <submittedName>
        <fullName evidence="1">Uncharacterized protein</fullName>
    </submittedName>
</protein>
<evidence type="ECO:0000313" key="1">
    <source>
        <dbReference type="EMBL" id="CTQ33354.1"/>
    </source>
</evidence>
<organism evidence="1 2">
    <name type="scientific">Jannaschia rubra</name>
    <dbReference type="NCBI Taxonomy" id="282197"/>
    <lineage>
        <taxon>Bacteria</taxon>
        <taxon>Pseudomonadati</taxon>
        <taxon>Pseudomonadota</taxon>
        <taxon>Alphaproteobacteria</taxon>
        <taxon>Rhodobacterales</taxon>
        <taxon>Roseobacteraceae</taxon>
        <taxon>Jannaschia</taxon>
    </lineage>
</organism>
<sequence>MMSKRFDLDRNAQPGDRLVLLHGPGEGAAAVLYAGVEGPSGPMACFVVPNAPGFGCFDPEATAGGGLSGAFVTPVAGTRTSGFGPRMHPIPKQLRNRDGVDWAAPTGMPMVAAAAGKVALDDDRAAAGLVSHPAHGTAVGHGGAAGYHGVLPMRGADMLVAETGNGGHRKNPPDRTIAAR</sequence>
<dbReference type="AlphaFoldDB" id="A0A0M6XTR8"/>
<evidence type="ECO:0000313" key="2">
    <source>
        <dbReference type="Proteomes" id="UP000048908"/>
    </source>
</evidence>
<keyword evidence="2" id="KW-1185">Reference proteome</keyword>